<dbReference type="SUPFAM" id="SSF54160">
    <property type="entry name" value="Chromo domain-like"/>
    <property type="match status" value="1"/>
</dbReference>
<accession>A0A9W7E8T6</accession>
<keyword evidence="6" id="KW-1185">Reference proteome</keyword>
<organism evidence="5 6">
    <name type="scientific">Triparma laevis f. longispina</name>
    <dbReference type="NCBI Taxonomy" id="1714387"/>
    <lineage>
        <taxon>Eukaryota</taxon>
        <taxon>Sar</taxon>
        <taxon>Stramenopiles</taxon>
        <taxon>Ochrophyta</taxon>
        <taxon>Bolidophyceae</taxon>
        <taxon>Parmales</taxon>
        <taxon>Triparmaceae</taxon>
        <taxon>Triparma</taxon>
    </lineage>
</organism>
<sequence length="217" mass="24031">MDSLISGISSSFSSVLAKIALDATSPIQHILSKTSCGETLEDYSPQCKLADFALRLVFFVTMLSLNALGLSKHIDGMKANGSAAGVALSTCWNFTATVVFGVFLFGERFFLNKTWLAGFGLILIGGLILSTVKVLVPALPKTNSTENSTEYEVERILEKRVRKSHVEYKVHWKNYPVSEATWEPAFNLKNNLAVLEFQESKIRSKSRSRSRSKSKRS</sequence>
<dbReference type="SMART" id="SM00298">
    <property type="entry name" value="CHROMO"/>
    <property type="match status" value="1"/>
</dbReference>
<evidence type="ECO:0000256" key="3">
    <source>
        <dbReference type="SAM" id="Phobius"/>
    </source>
</evidence>
<comment type="caution">
    <text evidence="5">The sequence shown here is derived from an EMBL/GenBank/DDBJ whole genome shotgun (WGS) entry which is preliminary data.</text>
</comment>
<proteinExistence type="predicted"/>
<dbReference type="InterPro" id="IPR016197">
    <property type="entry name" value="Chromo-like_dom_sf"/>
</dbReference>
<reference evidence="6" key="1">
    <citation type="journal article" date="2023" name="Commun. Biol.">
        <title>Genome analysis of Parmales, the sister group of diatoms, reveals the evolutionary specialization of diatoms from phago-mixotrophs to photoautotrophs.</title>
        <authorList>
            <person name="Ban H."/>
            <person name="Sato S."/>
            <person name="Yoshikawa S."/>
            <person name="Yamada K."/>
            <person name="Nakamura Y."/>
            <person name="Ichinomiya M."/>
            <person name="Sato N."/>
            <person name="Blanc-Mathieu R."/>
            <person name="Endo H."/>
            <person name="Kuwata A."/>
            <person name="Ogata H."/>
        </authorList>
    </citation>
    <scope>NUCLEOTIDE SEQUENCE [LARGE SCALE GENOMIC DNA]</scope>
    <source>
        <strain evidence="6">NIES 3700</strain>
    </source>
</reference>
<keyword evidence="3" id="KW-1133">Transmembrane helix</keyword>
<dbReference type="Gene3D" id="2.40.50.40">
    <property type="match status" value="1"/>
</dbReference>
<evidence type="ECO:0000313" key="6">
    <source>
        <dbReference type="Proteomes" id="UP001165122"/>
    </source>
</evidence>
<keyword evidence="2" id="KW-0539">Nucleus</keyword>
<dbReference type="InterPro" id="IPR000953">
    <property type="entry name" value="Chromo/chromo_shadow_dom"/>
</dbReference>
<feature type="transmembrane region" description="Helical" evidence="3">
    <location>
        <begin position="52"/>
        <end position="71"/>
    </location>
</feature>
<dbReference type="InterPro" id="IPR023780">
    <property type="entry name" value="Chromo_domain"/>
</dbReference>
<feature type="transmembrane region" description="Helical" evidence="3">
    <location>
        <begin position="83"/>
        <end position="103"/>
    </location>
</feature>
<keyword evidence="3" id="KW-0812">Transmembrane</keyword>
<evidence type="ECO:0000259" key="4">
    <source>
        <dbReference type="PROSITE" id="PS50013"/>
    </source>
</evidence>
<evidence type="ECO:0000313" key="5">
    <source>
        <dbReference type="EMBL" id="GMH70157.1"/>
    </source>
</evidence>
<dbReference type="OrthoDB" id="42751at2759"/>
<evidence type="ECO:0000256" key="1">
    <source>
        <dbReference type="ARBA" id="ARBA00004123"/>
    </source>
</evidence>
<dbReference type="PROSITE" id="PS50013">
    <property type="entry name" value="CHROMO_2"/>
    <property type="match status" value="1"/>
</dbReference>
<dbReference type="InterPro" id="IPR051219">
    <property type="entry name" value="Heterochromatin_chromo-domain"/>
</dbReference>
<name>A0A9W7E8T6_9STRA</name>
<dbReference type="GO" id="GO:0005634">
    <property type="term" value="C:nucleus"/>
    <property type="evidence" value="ECO:0007669"/>
    <property type="project" value="UniProtKB-SubCell"/>
</dbReference>
<evidence type="ECO:0000256" key="2">
    <source>
        <dbReference type="ARBA" id="ARBA00023242"/>
    </source>
</evidence>
<dbReference type="Pfam" id="PF00385">
    <property type="entry name" value="Chromo"/>
    <property type="match status" value="1"/>
</dbReference>
<comment type="subcellular location">
    <subcellularLocation>
        <location evidence="1">Nucleus</location>
    </subcellularLocation>
</comment>
<feature type="domain" description="Chromo" evidence="4">
    <location>
        <begin position="151"/>
        <end position="209"/>
    </location>
</feature>
<dbReference type="Proteomes" id="UP001165122">
    <property type="component" value="Unassembled WGS sequence"/>
</dbReference>
<dbReference type="EMBL" id="BRXW01000616">
    <property type="protein sequence ID" value="GMH70157.1"/>
    <property type="molecule type" value="Genomic_DNA"/>
</dbReference>
<feature type="transmembrane region" description="Helical" evidence="3">
    <location>
        <begin position="115"/>
        <end position="136"/>
    </location>
</feature>
<keyword evidence="3" id="KW-0472">Membrane</keyword>
<gene>
    <name evidence="5" type="ORF">TrLO_g441</name>
</gene>
<dbReference type="CDD" id="cd00024">
    <property type="entry name" value="CD_CSD"/>
    <property type="match status" value="1"/>
</dbReference>
<dbReference type="PANTHER" id="PTHR22812">
    <property type="entry name" value="CHROMOBOX PROTEIN"/>
    <property type="match status" value="1"/>
</dbReference>
<protein>
    <recommendedName>
        <fullName evidence="4">Chromo domain-containing protein</fullName>
    </recommendedName>
</protein>
<dbReference type="AlphaFoldDB" id="A0A9W7E8T6"/>